<dbReference type="AlphaFoldDB" id="A0A017HK18"/>
<dbReference type="GO" id="GO:0005829">
    <property type="term" value="C:cytosol"/>
    <property type="evidence" value="ECO:0007669"/>
    <property type="project" value="TreeGrafter"/>
</dbReference>
<feature type="domain" description="RmlD-like substrate binding" evidence="7">
    <location>
        <begin position="1"/>
        <end position="282"/>
    </location>
</feature>
<dbReference type="PATRIC" id="fig|442562.3.peg.4289"/>
<proteinExistence type="inferred from homology"/>
<comment type="similarity">
    <text evidence="2 6">Belongs to the dTDP-4-dehydrorhamnose reductase family.</text>
</comment>
<dbReference type="UniPathway" id="UPA00124"/>
<evidence type="ECO:0000256" key="5">
    <source>
        <dbReference type="ARBA" id="ARBA00048200"/>
    </source>
</evidence>
<comment type="catalytic activity">
    <reaction evidence="5 6">
        <text>dTDP-beta-L-rhamnose + NADP(+) = dTDP-4-dehydro-beta-L-rhamnose + NADPH + H(+)</text>
        <dbReference type="Rhea" id="RHEA:21796"/>
        <dbReference type="ChEBI" id="CHEBI:15378"/>
        <dbReference type="ChEBI" id="CHEBI:57510"/>
        <dbReference type="ChEBI" id="CHEBI:57783"/>
        <dbReference type="ChEBI" id="CHEBI:58349"/>
        <dbReference type="ChEBI" id="CHEBI:62830"/>
        <dbReference type="EC" id="1.1.1.133"/>
    </reaction>
</comment>
<evidence type="ECO:0000256" key="1">
    <source>
        <dbReference type="ARBA" id="ARBA00004781"/>
    </source>
</evidence>
<evidence type="ECO:0000256" key="6">
    <source>
        <dbReference type="RuleBase" id="RU364082"/>
    </source>
</evidence>
<dbReference type="GO" id="GO:0019305">
    <property type="term" value="P:dTDP-rhamnose biosynthetic process"/>
    <property type="evidence" value="ECO:0007669"/>
    <property type="project" value="UniProtKB-UniPathway"/>
</dbReference>
<dbReference type="HOGENOM" id="CLU_045518_1_0_5"/>
<comment type="cofactor">
    <cofactor evidence="6">
        <name>Mg(2+)</name>
        <dbReference type="ChEBI" id="CHEBI:18420"/>
    </cofactor>
    <text evidence="6">Binds 1 Mg(2+) ion per monomer.</text>
</comment>
<dbReference type="Gene3D" id="3.40.50.720">
    <property type="entry name" value="NAD(P)-binding Rossmann-like Domain"/>
    <property type="match status" value="1"/>
</dbReference>
<comment type="function">
    <text evidence="6">Catalyzes the reduction of dTDP-6-deoxy-L-lyxo-4-hexulose to yield dTDP-L-rhamnose.</text>
</comment>
<dbReference type="InterPro" id="IPR029903">
    <property type="entry name" value="RmlD-like-bd"/>
</dbReference>
<dbReference type="PANTHER" id="PTHR10491:SF4">
    <property type="entry name" value="METHIONINE ADENOSYLTRANSFERASE 2 SUBUNIT BETA"/>
    <property type="match status" value="1"/>
</dbReference>
<dbReference type="Proteomes" id="UP000019666">
    <property type="component" value="Unassembled WGS sequence"/>
</dbReference>
<comment type="caution">
    <text evidence="8">The sequence shown here is derived from an EMBL/GenBank/DDBJ whole genome shotgun (WGS) entry which is preliminary data.</text>
</comment>
<keyword evidence="6 8" id="KW-0560">Oxidoreductase</keyword>
<dbReference type="PANTHER" id="PTHR10491">
    <property type="entry name" value="DTDP-4-DEHYDRORHAMNOSE REDUCTASE"/>
    <property type="match status" value="1"/>
</dbReference>
<dbReference type="Gene3D" id="3.90.25.10">
    <property type="entry name" value="UDP-galactose 4-epimerase, domain 1"/>
    <property type="match status" value="1"/>
</dbReference>
<dbReference type="CDD" id="cd05254">
    <property type="entry name" value="dTDP_HR_like_SDR_e"/>
    <property type="match status" value="1"/>
</dbReference>
<gene>
    <name evidence="8" type="ORF">Rumeso_04357</name>
</gene>
<dbReference type="InterPro" id="IPR005913">
    <property type="entry name" value="dTDP_dehydrorham_reduct"/>
</dbReference>
<name>A0A017HK18_9RHOB</name>
<dbReference type="OrthoDB" id="9803892at2"/>
<dbReference type="Pfam" id="PF04321">
    <property type="entry name" value="RmlD_sub_bind"/>
    <property type="match status" value="1"/>
</dbReference>
<comment type="pathway">
    <text evidence="1 6">Carbohydrate biosynthesis; dTDP-L-rhamnose biosynthesis.</text>
</comment>
<evidence type="ECO:0000256" key="2">
    <source>
        <dbReference type="ARBA" id="ARBA00010944"/>
    </source>
</evidence>
<dbReference type="NCBIfam" id="TIGR01214">
    <property type="entry name" value="rmlD"/>
    <property type="match status" value="1"/>
</dbReference>
<keyword evidence="9" id="KW-1185">Reference proteome</keyword>
<protein>
    <recommendedName>
        <fullName evidence="4 6">dTDP-4-dehydrorhamnose reductase</fullName>
        <ecNumber evidence="3 6">1.1.1.133</ecNumber>
    </recommendedName>
</protein>
<evidence type="ECO:0000313" key="9">
    <source>
        <dbReference type="Proteomes" id="UP000019666"/>
    </source>
</evidence>
<evidence type="ECO:0000256" key="4">
    <source>
        <dbReference type="ARBA" id="ARBA00017099"/>
    </source>
</evidence>
<dbReference type="EC" id="1.1.1.133" evidence="3 6"/>
<dbReference type="STRING" id="442562.Rumeso_04357"/>
<keyword evidence="6" id="KW-0521">NADP</keyword>
<dbReference type="GO" id="GO:0008831">
    <property type="term" value="F:dTDP-4-dehydrorhamnose reductase activity"/>
    <property type="evidence" value="ECO:0007669"/>
    <property type="project" value="UniProtKB-EC"/>
</dbReference>
<evidence type="ECO:0000259" key="7">
    <source>
        <dbReference type="Pfam" id="PF04321"/>
    </source>
</evidence>
<dbReference type="EMBL" id="AOSK01000122">
    <property type="protein sequence ID" value="EYD74104.1"/>
    <property type="molecule type" value="Genomic_DNA"/>
</dbReference>
<accession>A0A017HK18</accession>
<dbReference type="SUPFAM" id="SSF51735">
    <property type="entry name" value="NAD(P)-binding Rossmann-fold domains"/>
    <property type="match status" value="1"/>
</dbReference>
<dbReference type="InterPro" id="IPR036291">
    <property type="entry name" value="NAD(P)-bd_dom_sf"/>
</dbReference>
<evidence type="ECO:0000313" key="8">
    <source>
        <dbReference type="EMBL" id="EYD74104.1"/>
    </source>
</evidence>
<evidence type="ECO:0000256" key="3">
    <source>
        <dbReference type="ARBA" id="ARBA00012929"/>
    </source>
</evidence>
<reference evidence="8 9" key="1">
    <citation type="submission" date="2013-02" db="EMBL/GenBank/DDBJ databases">
        <authorList>
            <person name="Fiebig A."/>
            <person name="Goeker M."/>
            <person name="Klenk H.-P.P."/>
        </authorList>
    </citation>
    <scope>NUCLEOTIDE SEQUENCE [LARGE SCALE GENOMIC DNA]</scope>
    <source>
        <strain evidence="8 9">DSM 19309</strain>
    </source>
</reference>
<sequence length="284" mass="30009">MRVLLFGKTGQVATEILRHAPDDVTVTSLGREAADLMQPGDCAEAVLSAEVDAVVNAAAWTAVDKAESEEDAARVVNGEAPFAMALAAARKGVPFVHVSTDYVFDGQGTDAFTPESPVAPRNAYGRTKLLGEEGVRHAGGRHVILRTSWVFSAHGANFVKTMLRLGREREAVDVVDDQVGGPTPAAAIADACLGIARALTDGAEGGTHHLSGSPDVSWADFARAIMEEAGLPRRVNPIPTSAWPTLAKRPLNSRMSGASLERAFGIARPDWRAGLRDVLRELGA</sequence>
<dbReference type="RefSeq" id="WP_037281567.1">
    <property type="nucleotide sequence ID" value="NZ_KK088591.1"/>
</dbReference>
<organism evidence="8 9">
    <name type="scientific">Rubellimicrobium mesophilum DSM 19309</name>
    <dbReference type="NCBI Taxonomy" id="442562"/>
    <lineage>
        <taxon>Bacteria</taxon>
        <taxon>Pseudomonadati</taxon>
        <taxon>Pseudomonadota</taxon>
        <taxon>Alphaproteobacteria</taxon>
        <taxon>Rhodobacterales</taxon>
        <taxon>Roseobacteraceae</taxon>
        <taxon>Rubellimicrobium</taxon>
    </lineage>
</organism>